<dbReference type="Gene3D" id="3.20.20.70">
    <property type="entry name" value="Aldolase class I"/>
    <property type="match status" value="1"/>
</dbReference>
<name>A0A2V3XUZ3_9FIRM</name>
<gene>
    <name evidence="12" type="ORF">DFR60_12825</name>
</gene>
<dbReference type="RefSeq" id="WP_110326553.1">
    <property type="nucleotide sequence ID" value="NZ_QJKD01000028.1"/>
</dbReference>
<dbReference type="PRINTS" id="PR00469">
    <property type="entry name" value="PNDRDTASEII"/>
</dbReference>
<evidence type="ECO:0000256" key="3">
    <source>
        <dbReference type="ARBA" id="ARBA00011048"/>
    </source>
</evidence>
<evidence type="ECO:0000256" key="9">
    <source>
        <dbReference type="ARBA" id="ARBA00023014"/>
    </source>
</evidence>
<organism evidence="12 13">
    <name type="scientific">Hungatella effluvii</name>
    <dbReference type="NCBI Taxonomy" id="1096246"/>
    <lineage>
        <taxon>Bacteria</taxon>
        <taxon>Bacillati</taxon>
        <taxon>Bacillota</taxon>
        <taxon>Clostridia</taxon>
        <taxon>Lachnospirales</taxon>
        <taxon>Lachnospiraceae</taxon>
        <taxon>Hungatella</taxon>
    </lineage>
</organism>
<dbReference type="GO" id="GO:0051536">
    <property type="term" value="F:iron-sulfur cluster binding"/>
    <property type="evidence" value="ECO:0007669"/>
    <property type="project" value="UniProtKB-KW"/>
</dbReference>
<keyword evidence="5" id="KW-0288">FMN</keyword>
<evidence type="ECO:0000256" key="1">
    <source>
        <dbReference type="ARBA" id="ARBA00001917"/>
    </source>
</evidence>
<comment type="cofactor">
    <cofactor evidence="1">
        <name>FMN</name>
        <dbReference type="ChEBI" id="CHEBI:58210"/>
    </cofactor>
</comment>
<dbReference type="SUPFAM" id="SSF51395">
    <property type="entry name" value="FMN-linked oxidoreductases"/>
    <property type="match status" value="1"/>
</dbReference>
<feature type="domain" description="NADH:flavin oxidoreductase/NADH oxidase N-terminal" evidence="10">
    <location>
        <begin position="6"/>
        <end position="344"/>
    </location>
</feature>
<dbReference type="PANTHER" id="PTHR42917:SF2">
    <property type="entry name" value="2,4-DIENOYL-COA REDUCTASE [(2E)-ENOYL-COA-PRODUCING]"/>
    <property type="match status" value="1"/>
</dbReference>
<dbReference type="Pfam" id="PF07992">
    <property type="entry name" value="Pyr_redox_2"/>
    <property type="match status" value="1"/>
</dbReference>
<keyword evidence="9" id="KW-0411">Iron-sulfur</keyword>
<dbReference type="Proteomes" id="UP000248057">
    <property type="component" value="Unassembled WGS sequence"/>
</dbReference>
<evidence type="ECO:0000259" key="11">
    <source>
        <dbReference type="Pfam" id="PF07992"/>
    </source>
</evidence>
<evidence type="ECO:0000256" key="4">
    <source>
        <dbReference type="ARBA" id="ARBA00022630"/>
    </source>
</evidence>
<comment type="cofactor">
    <cofactor evidence="2">
        <name>[4Fe-4S] cluster</name>
        <dbReference type="ChEBI" id="CHEBI:49883"/>
    </cofactor>
</comment>
<evidence type="ECO:0000256" key="2">
    <source>
        <dbReference type="ARBA" id="ARBA00001966"/>
    </source>
</evidence>
<dbReference type="GO" id="GO:0016491">
    <property type="term" value="F:oxidoreductase activity"/>
    <property type="evidence" value="ECO:0007669"/>
    <property type="project" value="UniProtKB-KW"/>
</dbReference>
<evidence type="ECO:0000256" key="6">
    <source>
        <dbReference type="ARBA" id="ARBA00022723"/>
    </source>
</evidence>
<accession>A0A2V3XUZ3</accession>
<dbReference type="Gene3D" id="3.40.50.720">
    <property type="entry name" value="NAD(P)-binding Rossmann-like Domain"/>
    <property type="match status" value="1"/>
</dbReference>
<dbReference type="GO" id="GO:0046872">
    <property type="term" value="F:metal ion binding"/>
    <property type="evidence" value="ECO:0007669"/>
    <property type="project" value="UniProtKB-KW"/>
</dbReference>
<dbReference type="Pfam" id="PF00724">
    <property type="entry name" value="Oxidored_FMN"/>
    <property type="match status" value="1"/>
</dbReference>
<comment type="similarity">
    <text evidence="3">In the N-terminal section; belongs to the NADH:flavin oxidoreductase/NADH oxidase family.</text>
</comment>
<evidence type="ECO:0000259" key="10">
    <source>
        <dbReference type="Pfam" id="PF00724"/>
    </source>
</evidence>
<dbReference type="AlphaFoldDB" id="A0A2V3XUZ3"/>
<evidence type="ECO:0000256" key="5">
    <source>
        <dbReference type="ARBA" id="ARBA00022643"/>
    </source>
</evidence>
<dbReference type="Gene3D" id="3.50.50.60">
    <property type="entry name" value="FAD/NAD(P)-binding domain"/>
    <property type="match status" value="1"/>
</dbReference>
<dbReference type="PRINTS" id="PR00368">
    <property type="entry name" value="FADPNR"/>
</dbReference>
<keyword evidence="7" id="KW-0560">Oxidoreductase</keyword>
<dbReference type="SUPFAM" id="SSF51905">
    <property type="entry name" value="FAD/NAD(P)-binding domain"/>
    <property type="match status" value="1"/>
</dbReference>
<dbReference type="InterPro" id="IPR051793">
    <property type="entry name" value="NADH:flavin_oxidoreductase"/>
</dbReference>
<keyword evidence="4" id="KW-0285">Flavoprotein</keyword>
<comment type="caution">
    <text evidence="12">The sequence shown here is derived from an EMBL/GenBank/DDBJ whole genome shotgun (WGS) entry which is preliminary data.</text>
</comment>
<dbReference type="InterPro" id="IPR023753">
    <property type="entry name" value="FAD/NAD-binding_dom"/>
</dbReference>
<evidence type="ECO:0000313" key="13">
    <source>
        <dbReference type="Proteomes" id="UP000248057"/>
    </source>
</evidence>
<keyword evidence="13" id="KW-1185">Reference proteome</keyword>
<dbReference type="InterPro" id="IPR001155">
    <property type="entry name" value="OxRdtase_FMN_N"/>
</dbReference>
<dbReference type="InterPro" id="IPR013785">
    <property type="entry name" value="Aldolase_TIM"/>
</dbReference>
<sequence>MKYPRLFSEGSIGNVKIRNRIVMCALAMGVSDDRQCIGEDFLAYLMERARGGVGLIVLENTRVDDEHGVAAPWQASVARDEQIAPMAAAVKALHEEGVKVFAQLHHPGRETFSNLNGNVPVWSSSNRPCGVCQQETHEMTTKEAESVIQKFVAGAVRAKKSGVDGIELHGAHGYLISQFLSPYTNQRTDRFGGSFENRLQFVKEIIEGIRRECGADFTLGIRLTVDELLAPNGVQEYLTLEKGVKVCRELEKMGLDFINVSNGIYESFNSLSEPTTYPQGCRTQRILAVKKAVSIPVIAVNMVKEPWFAEKMLEEEMVDFVGLGRAVVADPEWPLKAVQEREDEINRCISCTFCFETLVSDTIAGKGPVKCAVNPRAGRECKYPAHEKDGAGRTVVVVGAGVGGLEAARVLGERGFHVVVLEKEGRAGGQINIADRPPHKEKMDWIVEYELSQLKKYDVQILINTEADAGRIASYAPYAIVLATGGTPIKPSSIPGSDLENAVTFKEVLCDEKVLEGRKVTVIGSGATGLETAEFLCARGNEVTIVEMLDSIGQGVYVQHYLDAMDKLSKYDITYKPKTRLAEIKKDAAVLEHLEDGTFEEYPSDYVVLAMGIRSVNPLEQACKEICDKVIVAGDAKQVGRIEGAVRSGFEAAYTLQ</sequence>
<dbReference type="EMBL" id="QJKD01000028">
    <property type="protein sequence ID" value="PXX44303.1"/>
    <property type="molecule type" value="Genomic_DNA"/>
</dbReference>
<evidence type="ECO:0000256" key="7">
    <source>
        <dbReference type="ARBA" id="ARBA00023002"/>
    </source>
</evidence>
<evidence type="ECO:0000313" key="12">
    <source>
        <dbReference type="EMBL" id="PXX44303.1"/>
    </source>
</evidence>
<reference evidence="12 13" key="1">
    <citation type="submission" date="2018-05" db="EMBL/GenBank/DDBJ databases">
        <title>Genomic Encyclopedia of Type Strains, Phase IV (KMG-IV): sequencing the most valuable type-strain genomes for metagenomic binning, comparative biology and taxonomic classification.</title>
        <authorList>
            <person name="Goeker M."/>
        </authorList>
    </citation>
    <scope>NUCLEOTIDE SEQUENCE [LARGE SCALE GENOMIC DNA]</scope>
    <source>
        <strain evidence="12 13">DSM 24995</strain>
    </source>
</reference>
<evidence type="ECO:0000256" key="8">
    <source>
        <dbReference type="ARBA" id="ARBA00023004"/>
    </source>
</evidence>
<protein>
    <submittedName>
        <fullName evidence="12">2,4-dienoyl-CoA reductase-like NADH-dependent reductase (Old Yellow Enzyme family)</fullName>
    </submittedName>
</protein>
<dbReference type="GO" id="GO:0010181">
    <property type="term" value="F:FMN binding"/>
    <property type="evidence" value="ECO:0007669"/>
    <property type="project" value="InterPro"/>
</dbReference>
<dbReference type="InterPro" id="IPR036188">
    <property type="entry name" value="FAD/NAD-bd_sf"/>
</dbReference>
<dbReference type="GeneID" id="86064937"/>
<keyword evidence="8" id="KW-0408">Iron</keyword>
<keyword evidence="6" id="KW-0479">Metal-binding</keyword>
<dbReference type="CDD" id="cd02803">
    <property type="entry name" value="OYE_like_FMN_family"/>
    <property type="match status" value="1"/>
</dbReference>
<feature type="domain" description="FAD/NAD(P)-binding" evidence="11">
    <location>
        <begin position="394"/>
        <end position="623"/>
    </location>
</feature>
<dbReference type="PANTHER" id="PTHR42917">
    <property type="entry name" value="2,4-DIENOYL-COA REDUCTASE"/>
    <property type="match status" value="1"/>
</dbReference>
<proteinExistence type="inferred from homology"/>